<evidence type="ECO:0000313" key="1">
    <source>
        <dbReference type="EMBL" id="MBA4452294.1"/>
    </source>
</evidence>
<gene>
    <name evidence="1" type="ORF">H2B03_03850</name>
</gene>
<comment type="caution">
    <text evidence="1">The sequence shown here is derived from an EMBL/GenBank/DDBJ whole genome shotgun (WGS) entry which is preliminary data.</text>
</comment>
<proteinExistence type="predicted"/>
<evidence type="ECO:0000313" key="2">
    <source>
        <dbReference type="Proteomes" id="UP000559653"/>
    </source>
</evidence>
<name>A0AC60VXY4_9ARCH</name>
<sequence length="278" mass="31730">MNKIFQLGIIFFLVGGFFYSIQNVQASPFFSNGYFTENGIEWCEENRPLYEILDEKFFEHHKHSLESRVCVSLYQDYYWTYEGSDRIEKLIERSKHYSQLEISESYDESETGIIDTTPAENKDQTLLQGLTEDGEMTVQIISSSPRINESMEINLTFLDKDNRIRTNVNYGVTISQQEQIILENGNLFSEKGLSTMNTRPLNSDKPVSIAIAINGIGIPEDSESWTGPKGEVVIFTVIPEFGDMTIVLLSITIALVIVFSFKSRIMNPQKKSILQISK</sequence>
<dbReference type="Proteomes" id="UP000559653">
    <property type="component" value="Unassembled WGS sequence"/>
</dbReference>
<dbReference type="EMBL" id="JACEMZ010000016">
    <property type="protein sequence ID" value="MBA4452294.1"/>
    <property type="molecule type" value="Genomic_DNA"/>
</dbReference>
<protein>
    <submittedName>
        <fullName evidence="1">Uncharacterized protein</fullName>
    </submittedName>
</protein>
<accession>A0AC60VXY4</accession>
<reference evidence="1 2" key="1">
    <citation type="journal article" date="2020" name="Appl. Environ. Microbiol.">
        <title>Genomic Characteristics of a Novel Species of Ammonia-Oxidizing Archaea from the Jiulong River Estuary.</title>
        <authorList>
            <person name="Zou D."/>
            <person name="Wan R."/>
            <person name="Han L."/>
            <person name="Xu M.N."/>
            <person name="Liu Y."/>
            <person name="Liu H."/>
            <person name="Kao S.J."/>
            <person name="Li M."/>
        </authorList>
    </citation>
    <scope>NUCLEOTIDE SEQUENCE [LARGE SCALE GENOMIC DNA]</scope>
    <source>
        <strain evidence="1">W1bin1</strain>
    </source>
</reference>
<organism evidence="1 2">
    <name type="scientific">Candidatus Nitrosomaritimum aestuariumsis</name>
    <dbReference type="NCBI Taxonomy" id="3342354"/>
    <lineage>
        <taxon>Archaea</taxon>
        <taxon>Nitrososphaerota</taxon>
        <taxon>Nitrososphaeria</taxon>
        <taxon>Nitrosopumilales</taxon>
        <taxon>Nitrosopumilaceae</taxon>
        <taxon>Candidatus Nitrosomaritimum</taxon>
    </lineage>
</organism>